<keyword evidence="1" id="KW-0812">Transmembrane</keyword>
<name>A0A8T0GLX2_CERPU</name>
<sequence length="107" mass="12978">RKYLIKRRTVINIPVQLFRNQTISKYKVKRLLLKKNRKHIRQHIDVPPILMILEKDNIQCRPKLHRTFEYSLKLCLCCILIPIFAYARMTRLPKLTRLHKSNSFKHS</sequence>
<reference evidence="2" key="1">
    <citation type="submission" date="2020-06" db="EMBL/GenBank/DDBJ databases">
        <title>WGS assembly of Ceratodon purpureus strain R40.</title>
        <authorList>
            <person name="Carey S.B."/>
            <person name="Jenkins J."/>
            <person name="Shu S."/>
            <person name="Lovell J.T."/>
            <person name="Sreedasyam A."/>
            <person name="Maumus F."/>
            <person name="Tiley G.P."/>
            <person name="Fernandez-Pozo N."/>
            <person name="Barry K."/>
            <person name="Chen C."/>
            <person name="Wang M."/>
            <person name="Lipzen A."/>
            <person name="Daum C."/>
            <person name="Saski C.A."/>
            <person name="Payton A.C."/>
            <person name="Mcbreen J.C."/>
            <person name="Conrad R.E."/>
            <person name="Kollar L.M."/>
            <person name="Olsson S."/>
            <person name="Huttunen S."/>
            <person name="Landis J.B."/>
            <person name="Wickett N.J."/>
            <person name="Johnson M.G."/>
            <person name="Rensing S.A."/>
            <person name="Grimwood J."/>
            <person name="Schmutz J."/>
            <person name="Mcdaniel S.F."/>
        </authorList>
    </citation>
    <scope>NUCLEOTIDE SEQUENCE</scope>
    <source>
        <strain evidence="2">R40</strain>
    </source>
</reference>
<protein>
    <submittedName>
        <fullName evidence="2">Uncharacterized protein</fullName>
    </submittedName>
</protein>
<comment type="caution">
    <text evidence="2">The sequence shown here is derived from an EMBL/GenBank/DDBJ whole genome shotgun (WGS) entry which is preliminary data.</text>
</comment>
<organism evidence="2 3">
    <name type="scientific">Ceratodon purpureus</name>
    <name type="common">Fire moss</name>
    <name type="synonym">Dicranum purpureum</name>
    <dbReference type="NCBI Taxonomy" id="3225"/>
    <lineage>
        <taxon>Eukaryota</taxon>
        <taxon>Viridiplantae</taxon>
        <taxon>Streptophyta</taxon>
        <taxon>Embryophyta</taxon>
        <taxon>Bryophyta</taxon>
        <taxon>Bryophytina</taxon>
        <taxon>Bryopsida</taxon>
        <taxon>Dicranidae</taxon>
        <taxon>Pseudoditrichales</taxon>
        <taxon>Ditrichaceae</taxon>
        <taxon>Ceratodon</taxon>
    </lineage>
</organism>
<dbReference type="AlphaFoldDB" id="A0A8T0GLX2"/>
<keyword evidence="1" id="KW-0472">Membrane</keyword>
<evidence type="ECO:0000256" key="1">
    <source>
        <dbReference type="SAM" id="Phobius"/>
    </source>
</evidence>
<evidence type="ECO:0000313" key="3">
    <source>
        <dbReference type="Proteomes" id="UP000822688"/>
    </source>
</evidence>
<feature type="transmembrane region" description="Helical" evidence="1">
    <location>
        <begin position="70"/>
        <end position="89"/>
    </location>
</feature>
<feature type="non-terminal residue" evidence="2">
    <location>
        <position position="1"/>
    </location>
</feature>
<accession>A0A8T0GLX2</accession>
<gene>
    <name evidence="2" type="ORF">KC19_10G189500</name>
</gene>
<keyword evidence="3" id="KW-1185">Reference proteome</keyword>
<proteinExistence type="predicted"/>
<keyword evidence="1" id="KW-1133">Transmembrane helix</keyword>
<dbReference type="Proteomes" id="UP000822688">
    <property type="component" value="Chromosome 10"/>
</dbReference>
<dbReference type="EMBL" id="CM026431">
    <property type="protein sequence ID" value="KAG0560556.1"/>
    <property type="molecule type" value="Genomic_DNA"/>
</dbReference>
<evidence type="ECO:0000313" key="2">
    <source>
        <dbReference type="EMBL" id="KAG0560556.1"/>
    </source>
</evidence>